<evidence type="ECO:0000256" key="1">
    <source>
        <dbReference type="ARBA" id="ARBA00022741"/>
    </source>
</evidence>
<dbReference type="SMART" id="SM00174">
    <property type="entry name" value="RHO"/>
    <property type="match status" value="1"/>
</dbReference>
<keyword evidence="1" id="KW-0547">Nucleotide-binding</keyword>
<dbReference type="EMBL" id="JAPFFF010000004">
    <property type="protein sequence ID" value="KAK8891121.1"/>
    <property type="molecule type" value="Genomic_DNA"/>
</dbReference>
<keyword evidence="3" id="KW-1185">Reference proteome</keyword>
<accession>A0ABR2KJT4</accession>
<dbReference type="Proteomes" id="UP001470230">
    <property type="component" value="Unassembled WGS sequence"/>
</dbReference>
<organism evidence="2 3">
    <name type="scientific">Tritrichomonas musculus</name>
    <dbReference type="NCBI Taxonomy" id="1915356"/>
    <lineage>
        <taxon>Eukaryota</taxon>
        <taxon>Metamonada</taxon>
        <taxon>Parabasalia</taxon>
        <taxon>Tritrichomonadida</taxon>
        <taxon>Tritrichomonadidae</taxon>
        <taxon>Tritrichomonas</taxon>
    </lineage>
</organism>
<dbReference type="PROSITE" id="PS51420">
    <property type="entry name" value="RHO"/>
    <property type="match status" value="1"/>
</dbReference>
<dbReference type="CDD" id="cd00154">
    <property type="entry name" value="Rab"/>
    <property type="match status" value="1"/>
</dbReference>
<reference evidence="2 3" key="1">
    <citation type="submission" date="2024-04" db="EMBL/GenBank/DDBJ databases">
        <title>Tritrichomonas musculus Genome.</title>
        <authorList>
            <person name="Alves-Ferreira E."/>
            <person name="Grigg M."/>
            <person name="Lorenzi H."/>
            <person name="Galac M."/>
        </authorList>
    </citation>
    <scope>NUCLEOTIDE SEQUENCE [LARGE SCALE GENOMIC DNA]</scope>
    <source>
        <strain evidence="2 3">EAF2021</strain>
    </source>
</reference>
<dbReference type="Pfam" id="PF00071">
    <property type="entry name" value="Ras"/>
    <property type="match status" value="1"/>
</dbReference>
<dbReference type="SMART" id="SM00173">
    <property type="entry name" value="RAS"/>
    <property type="match status" value="1"/>
</dbReference>
<dbReference type="SMART" id="SM00175">
    <property type="entry name" value="RAB"/>
    <property type="match status" value="1"/>
</dbReference>
<evidence type="ECO:0000313" key="3">
    <source>
        <dbReference type="Proteomes" id="UP001470230"/>
    </source>
</evidence>
<dbReference type="PROSITE" id="PS51417">
    <property type="entry name" value="ARF"/>
    <property type="match status" value="1"/>
</dbReference>
<dbReference type="Gene3D" id="3.40.50.300">
    <property type="entry name" value="P-loop containing nucleotide triphosphate hydrolases"/>
    <property type="match status" value="1"/>
</dbReference>
<dbReference type="PROSITE" id="PS51421">
    <property type="entry name" value="RAS"/>
    <property type="match status" value="1"/>
</dbReference>
<dbReference type="InterPro" id="IPR001806">
    <property type="entry name" value="Small_GTPase"/>
</dbReference>
<dbReference type="PRINTS" id="PR00449">
    <property type="entry name" value="RASTRNSFRMNG"/>
</dbReference>
<dbReference type="InterPro" id="IPR005225">
    <property type="entry name" value="Small_GTP-bd"/>
</dbReference>
<comment type="caution">
    <text evidence="2">The sequence shown here is derived from an EMBL/GenBank/DDBJ whole genome shotgun (WGS) entry which is preliminary data.</text>
</comment>
<dbReference type="PANTHER" id="PTHR47978">
    <property type="match status" value="1"/>
</dbReference>
<name>A0ABR2KJT4_9EUKA</name>
<evidence type="ECO:0000313" key="2">
    <source>
        <dbReference type="EMBL" id="KAK8891121.1"/>
    </source>
</evidence>
<protein>
    <submittedName>
        <fullName evidence="2">GTP-binding protein of the rab</fullName>
    </submittedName>
</protein>
<gene>
    <name evidence="2" type="ORF">M9Y10_028326</name>
</gene>
<proteinExistence type="predicted"/>
<dbReference type="NCBIfam" id="TIGR00231">
    <property type="entry name" value="small_GTP"/>
    <property type="match status" value="1"/>
</dbReference>
<dbReference type="InterPro" id="IPR027417">
    <property type="entry name" value="P-loop_NTPase"/>
</dbReference>
<dbReference type="PROSITE" id="PS51419">
    <property type="entry name" value="RAB"/>
    <property type="match status" value="1"/>
</dbReference>
<dbReference type="SUPFAM" id="SSF52540">
    <property type="entry name" value="P-loop containing nucleoside triphosphate hydrolases"/>
    <property type="match status" value="1"/>
</dbReference>
<sequence>MKPISNDSNNSYKVITLGEAGAGKTSLLLRYTRNVFDPNISTTIGANFFTVPVEYNQQLGIELELWDTAGQERYRSVLPLYSHNSSAILLVFDVSGDDPAGSISYWYDYIINNIKLPNVSENTDNTVPESNQNKFIPVYLVGNKYDLIDDKYNISDFQHQIEEIAKKYGMKLFFTSAKTGQNINALFKTLINDIVRLENRGMAIEKRMTLDSTKTENAKCCGG</sequence>